<dbReference type="RefSeq" id="WP_238272576.1">
    <property type="nucleotide sequence ID" value="NZ_BPQG01000052.1"/>
</dbReference>
<protein>
    <recommendedName>
        <fullName evidence="4">Translation initiation factor IF-2</fullName>
    </recommendedName>
</protein>
<evidence type="ECO:0000313" key="2">
    <source>
        <dbReference type="EMBL" id="GJD45517.1"/>
    </source>
</evidence>
<proteinExistence type="predicted"/>
<comment type="caution">
    <text evidence="2">The sequence shown here is derived from an EMBL/GenBank/DDBJ whole genome shotgun (WGS) entry which is preliminary data.</text>
</comment>
<dbReference type="EMBL" id="BPQG01000052">
    <property type="protein sequence ID" value="GJD45517.1"/>
    <property type="molecule type" value="Genomic_DNA"/>
</dbReference>
<reference evidence="2 3" key="1">
    <citation type="journal article" date="2021" name="Front. Microbiol.">
        <title>Comprehensive Comparative Genomics and Phenotyping of Methylobacterium Species.</title>
        <authorList>
            <person name="Alessa O."/>
            <person name="Ogura Y."/>
            <person name="Fujitani Y."/>
            <person name="Takami H."/>
            <person name="Hayashi T."/>
            <person name="Sahin N."/>
            <person name="Tani A."/>
        </authorList>
    </citation>
    <scope>NUCLEOTIDE SEQUENCE [LARGE SCALE GENOMIC DNA]</scope>
    <source>
        <strain evidence="2 3">DSM 23679</strain>
    </source>
</reference>
<feature type="compositionally biased region" description="Gly residues" evidence="1">
    <location>
        <begin position="138"/>
        <end position="148"/>
    </location>
</feature>
<evidence type="ECO:0008006" key="4">
    <source>
        <dbReference type="Google" id="ProtNLM"/>
    </source>
</evidence>
<feature type="region of interest" description="Disordered" evidence="1">
    <location>
        <begin position="78"/>
        <end position="148"/>
    </location>
</feature>
<feature type="compositionally biased region" description="Basic and acidic residues" evidence="1">
    <location>
        <begin position="95"/>
        <end position="118"/>
    </location>
</feature>
<dbReference type="Proteomes" id="UP001055117">
    <property type="component" value="Unassembled WGS sequence"/>
</dbReference>
<sequence length="148" mass="14577">MSARISSAAISSVTTGALRLRRPLALTAAALSLGAALAGCQALGGALGGGGGVMPAAEVGPPPSLRSALPGREARMANVDADGRPLATAPTRTLDLPRDKRNEARAANDGPRRIRRDEIDGEPTAGGSSSSMAPALTPGGGVGLGGKF</sequence>
<gene>
    <name evidence="2" type="ORF">AFCDBAGC_3391</name>
</gene>
<organism evidence="2 3">
    <name type="scientific">Methylobacterium cerastii</name>
    <dbReference type="NCBI Taxonomy" id="932741"/>
    <lineage>
        <taxon>Bacteria</taxon>
        <taxon>Pseudomonadati</taxon>
        <taxon>Pseudomonadota</taxon>
        <taxon>Alphaproteobacteria</taxon>
        <taxon>Hyphomicrobiales</taxon>
        <taxon>Methylobacteriaceae</taxon>
        <taxon>Methylobacterium</taxon>
    </lineage>
</organism>
<name>A0ABQ4QKY9_9HYPH</name>
<evidence type="ECO:0000256" key="1">
    <source>
        <dbReference type="SAM" id="MobiDB-lite"/>
    </source>
</evidence>
<accession>A0ABQ4QKY9</accession>
<evidence type="ECO:0000313" key="3">
    <source>
        <dbReference type="Proteomes" id="UP001055117"/>
    </source>
</evidence>
<keyword evidence="3" id="KW-1185">Reference proteome</keyword>